<dbReference type="Proteomes" id="UP001596512">
    <property type="component" value="Unassembled WGS sequence"/>
</dbReference>
<name>A0ABW2TQB7_9PSEU</name>
<keyword evidence="3" id="KW-1185">Reference proteome</keyword>
<protein>
    <submittedName>
        <fullName evidence="2">Uncharacterized protein</fullName>
    </submittedName>
</protein>
<dbReference type="InterPro" id="IPR017853">
    <property type="entry name" value="GH"/>
</dbReference>
<dbReference type="Gene3D" id="3.20.20.80">
    <property type="entry name" value="Glycosidases"/>
    <property type="match status" value="1"/>
</dbReference>
<feature type="compositionally biased region" description="Basic residues" evidence="1">
    <location>
        <begin position="190"/>
        <end position="199"/>
    </location>
</feature>
<dbReference type="SUPFAM" id="SSF51445">
    <property type="entry name" value="(Trans)glycosidases"/>
    <property type="match status" value="1"/>
</dbReference>
<proteinExistence type="predicted"/>
<feature type="compositionally biased region" description="Basic residues" evidence="1">
    <location>
        <begin position="159"/>
        <end position="169"/>
    </location>
</feature>
<feature type="compositionally biased region" description="Low complexity" evidence="1">
    <location>
        <begin position="200"/>
        <end position="216"/>
    </location>
</feature>
<evidence type="ECO:0000313" key="3">
    <source>
        <dbReference type="Proteomes" id="UP001596512"/>
    </source>
</evidence>
<feature type="compositionally biased region" description="Low complexity" evidence="1">
    <location>
        <begin position="170"/>
        <end position="189"/>
    </location>
</feature>
<evidence type="ECO:0000313" key="2">
    <source>
        <dbReference type="EMBL" id="MFC7615691.1"/>
    </source>
</evidence>
<reference evidence="3" key="1">
    <citation type="journal article" date="2019" name="Int. J. Syst. Evol. Microbiol.">
        <title>The Global Catalogue of Microorganisms (GCM) 10K type strain sequencing project: providing services to taxonomists for standard genome sequencing and annotation.</title>
        <authorList>
            <consortium name="The Broad Institute Genomics Platform"/>
            <consortium name="The Broad Institute Genome Sequencing Center for Infectious Disease"/>
            <person name="Wu L."/>
            <person name="Ma J."/>
        </authorList>
    </citation>
    <scope>NUCLEOTIDE SEQUENCE [LARGE SCALE GENOMIC DNA]</scope>
    <source>
        <strain evidence="3">JCM 17695</strain>
    </source>
</reference>
<dbReference type="EMBL" id="JBHTEY010000004">
    <property type="protein sequence ID" value="MFC7615691.1"/>
    <property type="molecule type" value="Genomic_DNA"/>
</dbReference>
<comment type="caution">
    <text evidence="2">The sequence shown here is derived from an EMBL/GenBank/DDBJ whole genome shotgun (WGS) entry which is preliminary data.</text>
</comment>
<gene>
    <name evidence="2" type="ORF">ACFQV2_21525</name>
</gene>
<evidence type="ECO:0000256" key="1">
    <source>
        <dbReference type="SAM" id="MobiDB-lite"/>
    </source>
</evidence>
<feature type="region of interest" description="Disordered" evidence="1">
    <location>
        <begin position="133"/>
        <end position="216"/>
    </location>
</feature>
<accession>A0ABW2TQB7</accession>
<organism evidence="2 3">
    <name type="scientific">Actinokineospora soli</name>
    <dbReference type="NCBI Taxonomy" id="1048753"/>
    <lineage>
        <taxon>Bacteria</taxon>
        <taxon>Bacillati</taxon>
        <taxon>Actinomycetota</taxon>
        <taxon>Actinomycetes</taxon>
        <taxon>Pseudonocardiales</taxon>
        <taxon>Pseudonocardiaceae</taxon>
        <taxon>Actinokineospora</taxon>
    </lineage>
</organism>
<sequence length="216" mass="23555">MGERVEHPAGAGRHHGELRLGRHAANLRGLGYDVVNTAYNTGSYTRFFLIPAAFGDSRHVPKGTIYAWTPATPGGRNLGQQVAVWADQIYFGDTKYFTDELDPRRAELAERTWNSSATTATYAQFTAKVAQVGAAPGVSTTPRPGPRRASRTTTTTSTRRTRRPRRRTSRPGTRTRPPATASAACTRARTPPRRPRSRRPATGAAARGSPRARTTS</sequence>